<dbReference type="RefSeq" id="WP_043662848.1">
    <property type="nucleotide sequence ID" value="NZ_JSEG01000005.1"/>
</dbReference>
<dbReference type="PANTHER" id="PTHR30582:SF33">
    <property type="entry name" value="EXPORTED PROTEIN"/>
    <property type="match status" value="1"/>
</dbReference>
<dbReference type="GO" id="GO:0071555">
    <property type="term" value="P:cell wall organization"/>
    <property type="evidence" value="ECO:0007669"/>
    <property type="project" value="UniProtKB-UniRule"/>
</dbReference>
<dbReference type="SUPFAM" id="SSF141523">
    <property type="entry name" value="L,D-transpeptidase catalytic domain-like"/>
    <property type="match status" value="1"/>
</dbReference>
<dbReference type="GO" id="GO:0018104">
    <property type="term" value="P:peptidoglycan-protein cross-linking"/>
    <property type="evidence" value="ECO:0007669"/>
    <property type="project" value="TreeGrafter"/>
</dbReference>
<evidence type="ECO:0000259" key="8">
    <source>
        <dbReference type="PROSITE" id="PS52029"/>
    </source>
</evidence>
<keyword evidence="7" id="KW-0472">Membrane</keyword>
<dbReference type="CDD" id="cd16913">
    <property type="entry name" value="YkuD_like"/>
    <property type="match status" value="1"/>
</dbReference>
<dbReference type="Gene3D" id="2.40.440.10">
    <property type="entry name" value="L,D-transpeptidase catalytic domain-like"/>
    <property type="match status" value="1"/>
</dbReference>
<dbReference type="UniPathway" id="UPA00219"/>
<comment type="caution">
    <text evidence="9">The sequence shown here is derived from an EMBL/GenBank/DDBJ whole genome shotgun (WGS) entry which is preliminary data.</text>
</comment>
<keyword evidence="7" id="KW-1133">Transmembrane helix</keyword>
<evidence type="ECO:0000256" key="4">
    <source>
        <dbReference type="ARBA" id="ARBA00022984"/>
    </source>
</evidence>
<dbReference type="Pfam" id="PF03734">
    <property type="entry name" value="YkuD"/>
    <property type="match status" value="1"/>
</dbReference>
<keyword evidence="4 6" id="KW-0573">Peptidoglycan synthesis</keyword>
<dbReference type="GO" id="GO:0008360">
    <property type="term" value="P:regulation of cell shape"/>
    <property type="evidence" value="ECO:0007669"/>
    <property type="project" value="UniProtKB-UniRule"/>
</dbReference>
<keyword evidence="7" id="KW-0812">Transmembrane</keyword>
<proteinExistence type="predicted"/>
<dbReference type="SUPFAM" id="SSF143985">
    <property type="entry name" value="L,D-transpeptidase pre-catalytic domain-like"/>
    <property type="match status" value="1"/>
</dbReference>
<dbReference type="InterPro" id="IPR022029">
    <property type="entry name" value="YoaR-like_PG-bd"/>
</dbReference>
<dbReference type="GO" id="GO:0071972">
    <property type="term" value="F:peptidoglycan L,D-transpeptidase activity"/>
    <property type="evidence" value="ECO:0007669"/>
    <property type="project" value="TreeGrafter"/>
</dbReference>
<dbReference type="GO" id="GO:0005576">
    <property type="term" value="C:extracellular region"/>
    <property type="evidence" value="ECO:0007669"/>
    <property type="project" value="TreeGrafter"/>
</dbReference>
<evidence type="ECO:0000313" key="9">
    <source>
        <dbReference type="EMBL" id="PPV15027.1"/>
    </source>
</evidence>
<dbReference type="GO" id="GO:0016740">
    <property type="term" value="F:transferase activity"/>
    <property type="evidence" value="ECO:0007669"/>
    <property type="project" value="UniProtKB-KW"/>
</dbReference>
<dbReference type="InterPro" id="IPR050979">
    <property type="entry name" value="LD-transpeptidase"/>
</dbReference>
<dbReference type="PROSITE" id="PS52029">
    <property type="entry name" value="LD_TPASE"/>
    <property type="match status" value="1"/>
</dbReference>
<sequence length="463" mass="52651">MRRHRKDNSKKVAKIMVMSLCPLIAMYLGISAYFMNHFYFGSTIYDVNVSGKTVKQAEALLADEISGYTLKLQGRNDVSEEIKGTDISLEYEQGDKIENFKKSQNPFLWIASLFTKNELTNEQLVTFDKDLLKDKIDNSSFFDKENIIEPKNPTFEYGDDGFNIVTEVKGSKIDEEVLVNKVSEAVKDGNTVIDLNELGCYVEPKYTENSPEVNEAKKSLDKIADSKITYTFGSRSEVLDGSTISKWLNVDDNMEVTVDENHARQYVESLARNYNTYSNTRDFTTSTNKKIQVSGGNYGWIINKPEETKQLIEVIKQGEKVTREPVYSQEAISREKDDVGNTYVELDMTKQHIWFYKNGALIVEGDVVTGNAANNWSTPVGTYRLNYKERNATLKGEDYESKVNYWLPFNNNIGIHDAGWRTEFGGQIYLTNGSHGCVNAPYEVAEKIFQNIEAGTPIICYYE</sequence>
<keyword evidence="2" id="KW-0808">Transferase</keyword>
<evidence type="ECO:0000256" key="3">
    <source>
        <dbReference type="ARBA" id="ARBA00022960"/>
    </source>
</evidence>
<keyword evidence="3 6" id="KW-0133">Cell shape</keyword>
<evidence type="ECO:0000313" key="10">
    <source>
        <dbReference type="Proteomes" id="UP000238081"/>
    </source>
</evidence>
<feature type="active site" description="Proton donor/acceptor" evidence="6">
    <location>
        <position position="416"/>
    </location>
</feature>
<gene>
    <name evidence="9" type="ORF">AWN73_12970</name>
</gene>
<organism evidence="9 10">
    <name type="scientific">Clostridium butyricum</name>
    <dbReference type="NCBI Taxonomy" id="1492"/>
    <lineage>
        <taxon>Bacteria</taxon>
        <taxon>Bacillati</taxon>
        <taxon>Bacillota</taxon>
        <taxon>Clostridia</taxon>
        <taxon>Eubacteriales</taxon>
        <taxon>Clostridiaceae</taxon>
        <taxon>Clostridium</taxon>
    </lineage>
</organism>
<reference evidence="9 10" key="1">
    <citation type="submission" date="2016-01" db="EMBL/GenBank/DDBJ databases">
        <title>Characterization of the Clostridium difficile lineages that are prevalent in Hong Kong and China.</title>
        <authorList>
            <person name="Kwok J.S.-L."/>
            <person name="Lam W.-Y."/>
            <person name="Ip M."/>
            <person name="Chan T.-F."/>
            <person name="Hawkey P.M."/>
            <person name="Tsui S.K.-W."/>
        </authorList>
    </citation>
    <scope>NUCLEOTIDE SEQUENCE [LARGE SCALE GENOMIC DNA]</scope>
    <source>
        <strain evidence="9 10">300064</strain>
    </source>
</reference>
<feature type="domain" description="L,D-TPase catalytic" evidence="8">
    <location>
        <begin position="342"/>
        <end position="461"/>
    </location>
</feature>
<protein>
    <submittedName>
        <fullName evidence="9">Peptidoglycan-binding protein</fullName>
    </submittedName>
</protein>
<evidence type="ECO:0000256" key="2">
    <source>
        <dbReference type="ARBA" id="ARBA00022679"/>
    </source>
</evidence>
<dbReference type="InterPro" id="IPR038054">
    <property type="entry name" value="LD_TPept-like_central_sf"/>
</dbReference>
<evidence type="ECO:0000256" key="6">
    <source>
        <dbReference type="PROSITE-ProRule" id="PRU01373"/>
    </source>
</evidence>
<dbReference type="PANTHER" id="PTHR30582">
    <property type="entry name" value="L,D-TRANSPEPTIDASE"/>
    <property type="match status" value="1"/>
</dbReference>
<dbReference type="InterPro" id="IPR038063">
    <property type="entry name" value="Transpep_catalytic_dom"/>
</dbReference>
<dbReference type="EMBL" id="LRDH01000103">
    <property type="protein sequence ID" value="PPV15027.1"/>
    <property type="molecule type" value="Genomic_DNA"/>
</dbReference>
<evidence type="ECO:0000256" key="7">
    <source>
        <dbReference type="SAM" id="Phobius"/>
    </source>
</evidence>
<keyword evidence="5 6" id="KW-0961">Cell wall biogenesis/degradation</keyword>
<dbReference type="Gene3D" id="3.10.20.800">
    <property type="match status" value="1"/>
</dbReference>
<feature type="transmembrane region" description="Helical" evidence="7">
    <location>
        <begin position="12"/>
        <end position="35"/>
    </location>
</feature>
<name>A0A2S7FB90_CLOBU</name>
<feature type="active site" description="Nucleophile" evidence="6">
    <location>
        <position position="437"/>
    </location>
</feature>
<dbReference type="InterPro" id="IPR005490">
    <property type="entry name" value="LD_TPept_cat_dom"/>
</dbReference>
<evidence type="ECO:0000256" key="5">
    <source>
        <dbReference type="ARBA" id="ARBA00023316"/>
    </source>
</evidence>
<dbReference type="AlphaFoldDB" id="A0A2S7FB90"/>
<accession>A0A2S7FB90</accession>
<evidence type="ECO:0000256" key="1">
    <source>
        <dbReference type="ARBA" id="ARBA00004752"/>
    </source>
</evidence>
<comment type="pathway">
    <text evidence="1 6">Cell wall biogenesis; peptidoglycan biosynthesis.</text>
</comment>
<dbReference type="Proteomes" id="UP000238081">
    <property type="component" value="Unassembled WGS sequence"/>
</dbReference>
<dbReference type="Pfam" id="PF12229">
    <property type="entry name" value="PG_binding_4"/>
    <property type="match status" value="2"/>
</dbReference>